<reference evidence="6" key="1">
    <citation type="submission" date="2014-12" db="EMBL/GenBank/DDBJ databases">
        <title>Insight into the proteome of Arion vulgaris.</title>
        <authorList>
            <person name="Aradska J."/>
            <person name="Bulat T."/>
            <person name="Smidak R."/>
            <person name="Sarate P."/>
            <person name="Gangsoo J."/>
            <person name="Sialana F."/>
            <person name="Bilban M."/>
            <person name="Lubec G."/>
        </authorList>
    </citation>
    <scope>NUCLEOTIDE SEQUENCE</scope>
    <source>
        <tissue evidence="6">Skin</tissue>
    </source>
</reference>
<keyword evidence="3" id="KW-0968">Cytoplasmic vesicle</keyword>
<dbReference type="GO" id="GO:0005179">
    <property type="term" value="F:hormone activity"/>
    <property type="evidence" value="ECO:0007669"/>
    <property type="project" value="InterPro"/>
</dbReference>
<accession>A0A0B6Z7D4</accession>
<dbReference type="AlphaFoldDB" id="A0A0B6Z7D4"/>
<protein>
    <recommendedName>
        <fullName evidence="5">Insulin-like domain-containing protein</fullName>
    </recommendedName>
</protein>
<name>A0A0B6Z7D4_9EUPU</name>
<dbReference type="InterPro" id="IPR016179">
    <property type="entry name" value="Insulin-like"/>
</dbReference>
<dbReference type="PIRSF" id="PIRSF018431">
    <property type="entry name" value="Molluscan_insulin_rel_peptide"/>
    <property type="match status" value="1"/>
</dbReference>
<keyword evidence="4" id="KW-0964">Secreted</keyword>
<evidence type="ECO:0000259" key="5">
    <source>
        <dbReference type="SMART" id="SM00078"/>
    </source>
</evidence>
<evidence type="ECO:0000313" key="6">
    <source>
        <dbReference type="EMBL" id="CEK64489.1"/>
    </source>
</evidence>
<organism evidence="6">
    <name type="scientific">Arion vulgaris</name>
    <dbReference type="NCBI Taxonomy" id="1028688"/>
    <lineage>
        <taxon>Eukaryota</taxon>
        <taxon>Metazoa</taxon>
        <taxon>Spiralia</taxon>
        <taxon>Lophotrochozoa</taxon>
        <taxon>Mollusca</taxon>
        <taxon>Gastropoda</taxon>
        <taxon>Heterobranchia</taxon>
        <taxon>Euthyneura</taxon>
        <taxon>Panpulmonata</taxon>
        <taxon>Eupulmonata</taxon>
        <taxon>Stylommatophora</taxon>
        <taxon>Helicina</taxon>
        <taxon>Arionoidea</taxon>
        <taxon>Arionidae</taxon>
        <taxon>Arion</taxon>
    </lineage>
</organism>
<dbReference type="InterPro" id="IPR022353">
    <property type="entry name" value="Insulin_CS"/>
</dbReference>
<evidence type="ECO:0000256" key="3">
    <source>
        <dbReference type="ARBA" id="ARBA00023329"/>
    </source>
</evidence>
<proteinExistence type="inferred from homology"/>
<dbReference type="GO" id="GO:0005576">
    <property type="term" value="C:extracellular region"/>
    <property type="evidence" value="ECO:0007669"/>
    <property type="project" value="UniProtKB-SubCell"/>
</dbReference>
<dbReference type="EMBL" id="HACG01017624">
    <property type="protein sequence ID" value="CEK64489.1"/>
    <property type="molecule type" value="Transcribed_RNA"/>
</dbReference>
<evidence type="ECO:0000256" key="2">
    <source>
        <dbReference type="ARBA" id="ARBA00009034"/>
    </source>
</evidence>
<sequence length="175" mass="19473">MIGNVDYSTILIIALISVSFSVYQTHAQSRTCSLLSRPHPNGFCGEKLALVHRNLCFLIRQSNPKLYPLVKRSVSSAAEDKFHKSRSDLVNLEAENNGLADYQDHKEADSSPLPSNSILVPALMSSYLTDYPSESETGSTLIDMLQKRRGSRTKRSLVCECCYGPCTVRIIAHYC</sequence>
<dbReference type="PROSITE" id="PS00262">
    <property type="entry name" value="INSULIN"/>
    <property type="match status" value="1"/>
</dbReference>
<dbReference type="SMART" id="SM00078">
    <property type="entry name" value="IlGF"/>
    <property type="match status" value="1"/>
</dbReference>
<evidence type="ECO:0000256" key="4">
    <source>
        <dbReference type="RuleBase" id="RU000406"/>
    </source>
</evidence>
<dbReference type="Gene3D" id="1.10.100.10">
    <property type="entry name" value="Insulin-like"/>
    <property type="match status" value="1"/>
</dbReference>
<gene>
    <name evidence="6" type="primary">ORF51925</name>
</gene>
<evidence type="ECO:0000256" key="1">
    <source>
        <dbReference type="ARBA" id="ARBA00004398"/>
    </source>
</evidence>
<dbReference type="GO" id="GO:0030133">
    <property type="term" value="C:transport vesicle"/>
    <property type="evidence" value="ECO:0007669"/>
    <property type="project" value="UniProtKB-SubCell"/>
</dbReference>
<comment type="subcellular location">
    <subcellularLocation>
        <location evidence="1">Cytoplasmic vesicle</location>
        <location evidence="1">Secretory vesicle</location>
    </subcellularLocation>
    <subcellularLocation>
        <location evidence="4">Secreted</location>
    </subcellularLocation>
</comment>
<dbReference type="CDD" id="cd00101">
    <property type="entry name" value="IlGF_like"/>
    <property type="match status" value="1"/>
</dbReference>
<dbReference type="InterPro" id="IPR036438">
    <property type="entry name" value="Insulin-like_sf"/>
</dbReference>
<dbReference type="Pfam" id="PF00049">
    <property type="entry name" value="Insulin"/>
    <property type="match status" value="1"/>
</dbReference>
<dbReference type="SUPFAM" id="SSF56994">
    <property type="entry name" value="Insulin-like"/>
    <property type="match status" value="1"/>
</dbReference>
<comment type="similarity">
    <text evidence="2 4">Belongs to the insulin family.</text>
</comment>
<feature type="domain" description="Insulin-like" evidence="5">
    <location>
        <begin position="41"/>
        <end position="175"/>
    </location>
</feature>